<dbReference type="GO" id="GO:0003700">
    <property type="term" value="F:DNA-binding transcription factor activity"/>
    <property type="evidence" value="ECO:0007669"/>
    <property type="project" value="InterPro"/>
</dbReference>
<proteinExistence type="predicted"/>
<accession>A0A7W9BB26</accession>
<dbReference type="Proteomes" id="UP000546200">
    <property type="component" value="Unassembled WGS sequence"/>
</dbReference>
<comment type="caution">
    <text evidence="2">The sequence shown here is derived from an EMBL/GenBank/DDBJ whole genome shotgun (WGS) entry which is preliminary data.</text>
</comment>
<dbReference type="RefSeq" id="WP_184054748.1">
    <property type="nucleotide sequence ID" value="NZ_JACIJK010000002.1"/>
</dbReference>
<keyword evidence="3" id="KW-1185">Reference proteome</keyword>
<keyword evidence="2" id="KW-0238">DNA-binding</keyword>
<dbReference type="SUPFAM" id="SSF46785">
    <property type="entry name" value="Winged helix' DNA-binding domain"/>
    <property type="match status" value="1"/>
</dbReference>
<reference evidence="2 3" key="1">
    <citation type="submission" date="2020-08" db="EMBL/GenBank/DDBJ databases">
        <title>Genomic Encyclopedia of Type Strains, Phase IV (KMG-IV): sequencing the most valuable type-strain genomes for metagenomic binning, comparative biology and taxonomic classification.</title>
        <authorList>
            <person name="Goeker M."/>
        </authorList>
    </citation>
    <scope>NUCLEOTIDE SEQUENCE [LARGE SCALE GENOMIC DNA]</scope>
    <source>
        <strain evidence="2 3">DSM 100044</strain>
    </source>
</reference>
<name>A0A7W9BB26_9SPHN</name>
<dbReference type="InterPro" id="IPR036388">
    <property type="entry name" value="WH-like_DNA-bd_sf"/>
</dbReference>
<sequence>MNVIGRTEGVGVTQHLLTDLVGVLTRWKHELDLERPPSASVTSNEIPKDKVELARLMIDVRKKRASIFPPSLLGEPGFDILIGLYVAEAAGEALSTKQVCSMSPVPTTTAQRAIVELERLKLVSRREAGEDRRRTMVQLTDDGCALVDRYLDTLNAK</sequence>
<dbReference type="InterPro" id="IPR036390">
    <property type="entry name" value="WH_DNA-bd_sf"/>
</dbReference>
<evidence type="ECO:0000313" key="2">
    <source>
        <dbReference type="EMBL" id="MBB5713907.1"/>
    </source>
</evidence>
<dbReference type="Pfam" id="PF12802">
    <property type="entry name" value="MarR_2"/>
    <property type="match status" value="1"/>
</dbReference>
<evidence type="ECO:0000259" key="1">
    <source>
        <dbReference type="PROSITE" id="PS50995"/>
    </source>
</evidence>
<dbReference type="InterPro" id="IPR000835">
    <property type="entry name" value="HTH_MarR-typ"/>
</dbReference>
<dbReference type="EMBL" id="JACIJK010000002">
    <property type="protein sequence ID" value="MBB5713907.1"/>
    <property type="molecule type" value="Genomic_DNA"/>
</dbReference>
<dbReference type="GO" id="GO:0003677">
    <property type="term" value="F:DNA binding"/>
    <property type="evidence" value="ECO:0007669"/>
    <property type="project" value="UniProtKB-KW"/>
</dbReference>
<evidence type="ECO:0000313" key="3">
    <source>
        <dbReference type="Proteomes" id="UP000546200"/>
    </source>
</evidence>
<organism evidence="2 3">
    <name type="scientific">Sphingomonas aerophila</name>
    <dbReference type="NCBI Taxonomy" id="1344948"/>
    <lineage>
        <taxon>Bacteria</taxon>
        <taxon>Pseudomonadati</taxon>
        <taxon>Pseudomonadota</taxon>
        <taxon>Alphaproteobacteria</taxon>
        <taxon>Sphingomonadales</taxon>
        <taxon>Sphingomonadaceae</taxon>
        <taxon>Sphingomonas</taxon>
    </lineage>
</organism>
<protein>
    <submittedName>
        <fullName evidence="2">DNA-binding MarR family transcriptional regulator</fullName>
    </submittedName>
</protein>
<dbReference type="Gene3D" id="1.10.10.10">
    <property type="entry name" value="Winged helix-like DNA-binding domain superfamily/Winged helix DNA-binding domain"/>
    <property type="match status" value="1"/>
</dbReference>
<dbReference type="AlphaFoldDB" id="A0A7W9BB26"/>
<gene>
    <name evidence="2" type="ORF">FHS94_000730</name>
</gene>
<dbReference type="PROSITE" id="PS50995">
    <property type="entry name" value="HTH_MARR_2"/>
    <property type="match status" value="1"/>
</dbReference>
<feature type="domain" description="HTH marR-type" evidence="1">
    <location>
        <begin position="50"/>
        <end position="157"/>
    </location>
</feature>